<feature type="compositionally biased region" description="Acidic residues" evidence="15">
    <location>
        <begin position="757"/>
        <end position="768"/>
    </location>
</feature>
<dbReference type="InterPro" id="IPR000209">
    <property type="entry name" value="Peptidase_S8/S53_dom"/>
</dbReference>
<evidence type="ECO:0000256" key="15">
    <source>
        <dbReference type="SAM" id="MobiDB-lite"/>
    </source>
</evidence>
<dbReference type="Pfam" id="PF01483">
    <property type="entry name" value="P_proprotein"/>
    <property type="match status" value="1"/>
</dbReference>
<evidence type="ECO:0000256" key="16">
    <source>
        <dbReference type="SAM" id="Phobius"/>
    </source>
</evidence>
<keyword evidence="11" id="KW-0865">Zymogen</keyword>
<evidence type="ECO:0000256" key="12">
    <source>
        <dbReference type="ARBA" id="ARBA00023180"/>
    </source>
</evidence>
<evidence type="ECO:0000256" key="2">
    <source>
        <dbReference type="ARBA" id="ARBA00005325"/>
    </source>
</evidence>
<dbReference type="PRINTS" id="PR00723">
    <property type="entry name" value="SUBTILISIN"/>
</dbReference>
<dbReference type="InterPro" id="IPR023828">
    <property type="entry name" value="Peptidase_S8_Ser-AS"/>
</dbReference>
<comment type="similarity">
    <text evidence="2">Belongs to the peptidase S8 family. Furin subfamily.</text>
</comment>
<dbReference type="InterPro" id="IPR002884">
    <property type="entry name" value="P_dom"/>
</dbReference>
<feature type="compositionally biased region" description="Acidic residues" evidence="15">
    <location>
        <begin position="836"/>
        <end position="847"/>
    </location>
</feature>
<keyword evidence="3 14" id="KW-0645">Protease</keyword>
<evidence type="ECO:0000256" key="14">
    <source>
        <dbReference type="PROSITE-ProRule" id="PRU01240"/>
    </source>
</evidence>
<feature type="active site" description="Charge relay system" evidence="13 14">
    <location>
        <position position="389"/>
    </location>
</feature>
<keyword evidence="8" id="KW-0106">Calcium</keyword>
<feature type="transmembrane region" description="Helical" evidence="16">
    <location>
        <begin position="707"/>
        <end position="729"/>
    </location>
</feature>
<dbReference type="FunFam" id="3.40.50.200:FF:000005">
    <property type="entry name" value="Proprotein convertase subtilisin/kexin type 7"/>
    <property type="match status" value="1"/>
</dbReference>
<evidence type="ECO:0000256" key="1">
    <source>
        <dbReference type="ARBA" id="ARBA00004370"/>
    </source>
</evidence>
<evidence type="ECO:0000256" key="4">
    <source>
        <dbReference type="ARBA" id="ARBA00022692"/>
    </source>
</evidence>
<dbReference type="InterPro" id="IPR022398">
    <property type="entry name" value="Peptidase_S8_His-AS"/>
</dbReference>
<feature type="region of interest" description="Disordered" evidence="15">
    <location>
        <begin position="605"/>
        <end position="693"/>
    </location>
</feature>
<dbReference type="InterPro" id="IPR008979">
    <property type="entry name" value="Galactose-bd-like_sf"/>
</dbReference>
<feature type="compositionally biased region" description="Polar residues" evidence="15">
    <location>
        <begin position="655"/>
        <end position="674"/>
    </location>
</feature>
<dbReference type="PANTHER" id="PTHR42884:SF14">
    <property type="entry name" value="NEUROENDOCRINE CONVERTASE 1"/>
    <property type="match status" value="1"/>
</dbReference>
<feature type="domain" description="P/Homo B" evidence="17">
    <location>
        <begin position="465"/>
        <end position="601"/>
    </location>
</feature>
<dbReference type="Proteomes" id="UP000761534">
    <property type="component" value="Unassembled WGS sequence"/>
</dbReference>
<evidence type="ECO:0000256" key="5">
    <source>
        <dbReference type="ARBA" id="ARBA00022729"/>
    </source>
</evidence>
<comment type="caution">
    <text evidence="18">The sequence shown here is derived from an EMBL/GenBank/DDBJ whole genome shotgun (WGS) entry which is preliminary data.</text>
</comment>
<keyword evidence="10 16" id="KW-0472">Membrane</keyword>
<dbReference type="InterPro" id="IPR036852">
    <property type="entry name" value="Peptidase_S8/S53_dom_sf"/>
</dbReference>
<name>A0A642UMU0_9ASCO</name>
<dbReference type="Gene3D" id="3.40.50.200">
    <property type="entry name" value="Peptidase S8/S53 domain"/>
    <property type="match status" value="1"/>
</dbReference>
<dbReference type="InterPro" id="IPR034182">
    <property type="entry name" value="Kexin/furin"/>
</dbReference>
<dbReference type="FunFam" id="2.60.120.260:FF:000026">
    <property type="entry name" value="proprotein convertase subtilisin/kexin type 7"/>
    <property type="match status" value="1"/>
</dbReference>
<dbReference type="GO" id="GO:0005802">
    <property type="term" value="C:trans-Golgi network"/>
    <property type="evidence" value="ECO:0007669"/>
    <property type="project" value="TreeGrafter"/>
</dbReference>
<reference evidence="18" key="1">
    <citation type="journal article" date="2019" name="G3 (Bethesda)">
        <title>Genome Assemblies of Two Rare Opportunistic Yeast Pathogens: Diutina rugosa (syn. Candida rugosa) and Trichomonascus ciferrii (syn. Candida ciferrii).</title>
        <authorList>
            <person name="Mixao V."/>
            <person name="Saus E."/>
            <person name="Hansen A.P."/>
            <person name="Lass-Florl C."/>
            <person name="Gabaldon T."/>
        </authorList>
    </citation>
    <scope>NUCLEOTIDE SEQUENCE</scope>
    <source>
        <strain evidence="18">CBS 4856</strain>
    </source>
</reference>
<dbReference type="InterPro" id="IPR015500">
    <property type="entry name" value="Peptidase_S8_subtilisin-rel"/>
</dbReference>
<evidence type="ECO:0000256" key="6">
    <source>
        <dbReference type="ARBA" id="ARBA00022801"/>
    </source>
</evidence>
<dbReference type="SUPFAM" id="SSF49785">
    <property type="entry name" value="Galactose-binding domain-like"/>
    <property type="match status" value="1"/>
</dbReference>
<dbReference type="OrthoDB" id="300641at2759"/>
<comment type="subcellular location">
    <subcellularLocation>
        <location evidence="1">Membrane</location>
    </subcellularLocation>
</comment>
<sequence length="855" mass="94409">MVPVRPRDYDSRIYYAVELAEGVDPEVFAQVRGRDWTFEQPLGSLKGHYLYSVPRDSEAGDLVRGIRDRPVEQARAALASEGLERRAMRALYKRELLNDGVKSLQVLEEKRLYKRYPVPAPVDSSYKLIEEAQDRLNINDPEFPRQWHLINPGQPGHDLNITGVWYQNVTGKGVRVAVVDDGVDLDHDDIKDNYFAEGSYDFNDDDPVPRPELSDDRHGTRCAGEIAAVKNDNCGLGVAYDSKVAGLRILSGRISEVDEALALNYAMDQNDIYSCSWGPPDNGQAVAEPGMVVRKAMINGVLNGRDKKGSIFVFASGNGAGFGDNCNFDGYTNSIYSITVAAIDRKGLHPFYSESCSANLVVTYSSGSGDHIHTTDFHGGCTDNHGGTSAAAPIAAGVFALVLEVRPDLTWRDMQTLAMEAALPVNENDPDWQETYSGRLYNHKYGYGKIDAYGIIERAKSYELIKPQSWYFSKRIEPNAKIGYGKKKGAKSTVNITQEDLDAANFEKVEHVNVFLNLGHQRRGSLTIVLTSPEGVKSRLAEPRFADSSSEGLVGWTFMSVAHWGEPGVGEWTLEAYNDEKEDVEGVLLDWRLKLWGEAKDADKAFPYPVPEEEDPDPDHRPSAPAEAIKPIKPSKTASIVPTKTPETRPPKASSAATKPTSGAATSSTAKPSGTKSADKTTSPTPSDTSKPWSLIPTFGLSNNTIAWVYGSLLLILGFLCGITTYICISRRRRRQRDNAFKHSAMPSYEFDLIPPEGEDDEDEDDNDESRRLYDPDDSGIYSPEDSLAYEDGDDNQDTKGAMSAGQKAKTLYDAYTKKGDSPQASTEDVFRVHDEDDDENIDDNNDDDKKALLK</sequence>
<evidence type="ECO:0000256" key="13">
    <source>
        <dbReference type="PIRSR" id="PIRSR615500-1"/>
    </source>
</evidence>
<dbReference type="VEuPathDB" id="FungiDB:TRICI_005954"/>
<dbReference type="Pfam" id="PF00082">
    <property type="entry name" value="Peptidase_S8"/>
    <property type="match status" value="1"/>
</dbReference>
<dbReference type="PROSITE" id="PS51829">
    <property type="entry name" value="P_HOMO_B"/>
    <property type="match status" value="1"/>
</dbReference>
<dbReference type="PROSITE" id="PS00137">
    <property type="entry name" value="SUBTILASE_HIS"/>
    <property type="match status" value="1"/>
</dbReference>
<organism evidence="18 19">
    <name type="scientific">Trichomonascus ciferrii</name>
    <dbReference type="NCBI Taxonomy" id="44093"/>
    <lineage>
        <taxon>Eukaryota</taxon>
        <taxon>Fungi</taxon>
        <taxon>Dikarya</taxon>
        <taxon>Ascomycota</taxon>
        <taxon>Saccharomycotina</taxon>
        <taxon>Dipodascomycetes</taxon>
        <taxon>Dipodascales</taxon>
        <taxon>Trichomonascaceae</taxon>
        <taxon>Trichomonascus</taxon>
        <taxon>Trichomonascus ciferrii complex</taxon>
    </lineage>
</organism>
<evidence type="ECO:0000259" key="17">
    <source>
        <dbReference type="PROSITE" id="PS51829"/>
    </source>
</evidence>
<dbReference type="AlphaFoldDB" id="A0A642UMU0"/>
<dbReference type="InterPro" id="IPR023827">
    <property type="entry name" value="Peptidase_S8_Asp-AS"/>
</dbReference>
<feature type="active site" description="Charge relay system" evidence="13 14">
    <location>
        <position position="218"/>
    </location>
</feature>
<dbReference type="EMBL" id="SWFS01000474">
    <property type="protein sequence ID" value="KAA8902055.1"/>
    <property type="molecule type" value="Genomic_DNA"/>
</dbReference>
<dbReference type="PANTHER" id="PTHR42884">
    <property type="entry name" value="PROPROTEIN CONVERTASE SUBTILISIN/KEXIN-RELATED"/>
    <property type="match status" value="1"/>
</dbReference>
<keyword evidence="12" id="KW-0325">Glycoprotein</keyword>
<keyword evidence="4 16" id="KW-0812">Transmembrane</keyword>
<gene>
    <name evidence="18" type="ORF">TRICI_005954</name>
</gene>
<evidence type="ECO:0000256" key="9">
    <source>
        <dbReference type="ARBA" id="ARBA00022989"/>
    </source>
</evidence>
<feature type="region of interest" description="Disordered" evidence="15">
    <location>
        <begin position="747"/>
        <end position="855"/>
    </location>
</feature>
<keyword evidence="7 14" id="KW-0720">Serine protease</keyword>
<dbReference type="GO" id="GO:0004252">
    <property type="term" value="F:serine-type endopeptidase activity"/>
    <property type="evidence" value="ECO:0007669"/>
    <property type="project" value="UniProtKB-UniRule"/>
</dbReference>
<dbReference type="Gene3D" id="2.60.120.260">
    <property type="entry name" value="Galactose-binding domain-like"/>
    <property type="match status" value="1"/>
</dbReference>
<evidence type="ECO:0000256" key="3">
    <source>
        <dbReference type="ARBA" id="ARBA00022670"/>
    </source>
</evidence>
<keyword evidence="19" id="KW-1185">Reference proteome</keyword>
<dbReference type="PROSITE" id="PS00138">
    <property type="entry name" value="SUBTILASE_SER"/>
    <property type="match status" value="1"/>
</dbReference>
<keyword evidence="6 14" id="KW-0378">Hydrolase</keyword>
<evidence type="ECO:0000256" key="10">
    <source>
        <dbReference type="ARBA" id="ARBA00023136"/>
    </source>
</evidence>
<evidence type="ECO:0000313" key="19">
    <source>
        <dbReference type="Proteomes" id="UP000761534"/>
    </source>
</evidence>
<proteinExistence type="inferred from homology"/>
<evidence type="ECO:0000256" key="11">
    <source>
        <dbReference type="ARBA" id="ARBA00023145"/>
    </source>
</evidence>
<evidence type="ECO:0000256" key="7">
    <source>
        <dbReference type="ARBA" id="ARBA00022825"/>
    </source>
</evidence>
<feature type="compositionally biased region" description="Low complexity" evidence="15">
    <location>
        <begin position="680"/>
        <end position="693"/>
    </location>
</feature>
<dbReference type="SUPFAM" id="SSF52743">
    <property type="entry name" value="Subtilisin-like"/>
    <property type="match status" value="1"/>
</dbReference>
<protein>
    <recommendedName>
        <fullName evidence="17">P/Homo B domain-containing protein</fullName>
    </recommendedName>
</protein>
<dbReference type="GO" id="GO:0016485">
    <property type="term" value="P:protein processing"/>
    <property type="evidence" value="ECO:0007669"/>
    <property type="project" value="TreeGrafter"/>
</dbReference>
<dbReference type="PROSITE" id="PS51892">
    <property type="entry name" value="SUBTILASE"/>
    <property type="match status" value="1"/>
</dbReference>
<keyword evidence="5" id="KW-0732">Signal</keyword>
<evidence type="ECO:0000313" key="18">
    <source>
        <dbReference type="EMBL" id="KAA8902055.1"/>
    </source>
</evidence>
<dbReference type="GO" id="GO:0000139">
    <property type="term" value="C:Golgi membrane"/>
    <property type="evidence" value="ECO:0007669"/>
    <property type="project" value="TreeGrafter"/>
</dbReference>
<dbReference type="PROSITE" id="PS00136">
    <property type="entry name" value="SUBTILASE_ASP"/>
    <property type="match status" value="1"/>
</dbReference>
<dbReference type="GO" id="GO:0007323">
    <property type="term" value="P:peptide pheromone maturation"/>
    <property type="evidence" value="ECO:0007669"/>
    <property type="project" value="UniProtKB-ARBA"/>
</dbReference>
<dbReference type="CDD" id="cd04059">
    <property type="entry name" value="Peptidases_S8_Protein_convertases_Kexins_Furin-like"/>
    <property type="match status" value="1"/>
</dbReference>
<accession>A0A642UMU0</accession>
<feature type="active site" description="Charge relay system" evidence="13 14">
    <location>
        <position position="180"/>
    </location>
</feature>
<keyword evidence="9 16" id="KW-1133">Transmembrane helix</keyword>
<evidence type="ECO:0000256" key="8">
    <source>
        <dbReference type="ARBA" id="ARBA00022837"/>
    </source>
</evidence>